<organism evidence="2">
    <name type="scientific">Candidatus Kentrum eta</name>
    <dbReference type="NCBI Taxonomy" id="2126337"/>
    <lineage>
        <taxon>Bacteria</taxon>
        <taxon>Pseudomonadati</taxon>
        <taxon>Pseudomonadota</taxon>
        <taxon>Gammaproteobacteria</taxon>
        <taxon>Candidatus Kentrum</taxon>
    </lineage>
</organism>
<dbReference type="Gene3D" id="3.90.1580.10">
    <property type="entry name" value="paralog of FGE (formylglycine-generating enzyme)"/>
    <property type="match status" value="1"/>
</dbReference>
<feature type="domain" description="Sulfatase-modifying factor enzyme-like" evidence="1">
    <location>
        <begin position="465"/>
        <end position="692"/>
    </location>
</feature>
<dbReference type="EMBL" id="CAADFI010000186">
    <property type="protein sequence ID" value="VFK00328.1"/>
    <property type="molecule type" value="Genomic_DNA"/>
</dbReference>
<dbReference type="InterPro" id="IPR016187">
    <property type="entry name" value="CTDL_fold"/>
</dbReference>
<dbReference type="Pfam" id="PF03781">
    <property type="entry name" value="FGE-sulfatase"/>
    <property type="match status" value="1"/>
</dbReference>
<gene>
    <name evidence="2" type="ORF">BECKH772A_GA0070896_101806</name>
    <name evidence="3" type="ORF">BECKH772B_GA0070898_101866</name>
    <name evidence="4" type="ORF">BECKH772C_GA0070978_101886</name>
</gene>
<dbReference type="EMBL" id="CAADFG010000180">
    <property type="protein sequence ID" value="VFK00060.1"/>
    <property type="molecule type" value="Genomic_DNA"/>
</dbReference>
<proteinExistence type="predicted"/>
<dbReference type="SUPFAM" id="SSF56436">
    <property type="entry name" value="C-type lectin-like"/>
    <property type="match status" value="1"/>
</dbReference>
<dbReference type="EMBL" id="CAADFJ010000188">
    <property type="protein sequence ID" value="VFK04546.1"/>
    <property type="molecule type" value="Genomic_DNA"/>
</dbReference>
<dbReference type="PANTHER" id="PTHR23150">
    <property type="entry name" value="SULFATASE MODIFYING FACTOR 1, 2"/>
    <property type="match status" value="1"/>
</dbReference>
<dbReference type="PANTHER" id="PTHR23150:SF35">
    <property type="entry name" value="BLL6746 PROTEIN"/>
    <property type="match status" value="1"/>
</dbReference>
<evidence type="ECO:0000313" key="2">
    <source>
        <dbReference type="EMBL" id="VFK00060.1"/>
    </source>
</evidence>
<sequence>MLEFTAFLSSDWLGPLADKLANVRRGGRAEEVTRISDIFGDPKRLARDYIEPNCQQNNPTDHFENRYPIAYVRTPVFTTLGVFFTGDPAPPRDGRTRMFLLADAGMGKTSLLVMVKLTHLMAFWPKGYDCQLLKIGPDTLDIVEAHPDKANTVLLLDALDEDTLAWRNAEARILGILKATENYRRVVISCRTWFFPGNPASGPFANAGRVQLGPYVCPTVFLSLFDDAQVMAYLRRRFPNRLYHTLFRRENPRRAQAGQIVDALRAPCLRPLLLAHMDDILEDGDHHPKHDWRAYDFYRTLVGAWLSRESRRLHKRYRSSPKPPDEEELWSVCTVIAAHTQRQSDGLLSRTALDQLMTTFPEIANLRHFEVGGRSLLQGNADGGFRFSHDSIREFLITHCLVTDGKARLEEKGVRVTDRILELLKEIFEFDIVRTDERVNRNRTGGLSDLHFCDRLSDNSPGPPMQMIPVGEFLMGSPEREGDLDEHPQHPVRIDAPFALGTWPVTFAEYDRFCAATHRWRSGDRGWGREQRPAINVSWQDARDYCAWLSRETGRYYRLPSEAEWEYAARAGTGTDYWWGDNIGANRANCDGCGSEWDRRQTAPVGAFAPNPFGLYDMAGNVWEWVADCWHDNYRGAPDSGLAWEKANGGDCSKRAVRGGGWIFKPRRLRSANRGGVPFDKRVDYIGFRLARVIDSNDGGKYQ</sequence>
<reference evidence="2" key="1">
    <citation type="submission" date="2019-02" db="EMBL/GenBank/DDBJ databases">
        <authorList>
            <person name="Gruber-Vodicka R. H."/>
            <person name="Seah K. B. B."/>
        </authorList>
    </citation>
    <scope>NUCLEOTIDE SEQUENCE</scope>
    <source>
        <strain evidence="4">BECK_SA2B12</strain>
        <strain evidence="2">BECK_SA2B15</strain>
        <strain evidence="3">BECK_SA2B20</strain>
    </source>
</reference>
<evidence type="ECO:0000313" key="3">
    <source>
        <dbReference type="EMBL" id="VFK00328.1"/>
    </source>
</evidence>
<dbReference type="InterPro" id="IPR042095">
    <property type="entry name" value="SUMF_sf"/>
</dbReference>
<dbReference type="InterPro" id="IPR051043">
    <property type="entry name" value="Sulfatase_Mod_Factor_Kinase"/>
</dbReference>
<evidence type="ECO:0000259" key="1">
    <source>
        <dbReference type="Pfam" id="PF03781"/>
    </source>
</evidence>
<protein>
    <submittedName>
        <fullName evidence="2">Formylglycine-generating enzyme, required for sulfatase activity, contains SUMF1/FGE domain</fullName>
    </submittedName>
</protein>
<dbReference type="AlphaFoldDB" id="A0A450V5K9"/>
<accession>A0A450V5K9</accession>
<evidence type="ECO:0000313" key="4">
    <source>
        <dbReference type="EMBL" id="VFK04546.1"/>
    </source>
</evidence>
<dbReference type="GO" id="GO:0120147">
    <property type="term" value="F:formylglycine-generating oxidase activity"/>
    <property type="evidence" value="ECO:0007669"/>
    <property type="project" value="TreeGrafter"/>
</dbReference>
<name>A0A450V5K9_9GAMM</name>
<dbReference type="InterPro" id="IPR005532">
    <property type="entry name" value="SUMF_dom"/>
</dbReference>